<gene>
    <name evidence="2" type="ORF">TBRA_LOCUS10040</name>
</gene>
<feature type="region of interest" description="Disordered" evidence="1">
    <location>
        <begin position="1"/>
        <end position="23"/>
    </location>
</feature>
<dbReference type="Proteomes" id="UP000479190">
    <property type="component" value="Unassembled WGS sequence"/>
</dbReference>
<protein>
    <submittedName>
        <fullName evidence="2">Uncharacterized protein</fullName>
    </submittedName>
</protein>
<dbReference type="AlphaFoldDB" id="A0A6H5INA2"/>
<reference evidence="2 3" key="1">
    <citation type="submission" date="2020-02" db="EMBL/GenBank/DDBJ databases">
        <authorList>
            <person name="Ferguson B K."/>
        </authorList>
    </citation>
    <scope>NUCLEOTIDE SEQUENCE [LARGE SCALE GENOMIC DNA]</scope>
</reference>
<proteinExistence type="predicted"/>
<sequence>MEFPRSVKEGERERKPTPPLTLHTAHSAQSGALLYVAATLRVERNEQPSFYMDIIMHVYQLPKRKERAELHARELAALYKCEAWKRRRISRISDSKNFAPANYI</sequence>
<evidence type="ECO:0000313" key="3">
    <source>
        <dbReference type="Proteomes" id="UP000479190"/>
    </source>
</evidence>
<organism evidence="2 3">
    <name type="scientific">Trichogramma brassicae</name>
    <dbReference type="NCBI Taxonomy" id="86971"/>
    <lineage>
        <taxon>Eukaryota</taxon>
        <taxon>Metazoa</taxon>
        <taxon>Ecdysozoa</taxon>
        <taxon>Arthropoda</taxon>
        <taxon>Hexapoda</taxon>
        <taxon>Insecta</taxon>
        <taxon>Pterygota</taxon>
        <taxon>Neoptera</taxon>
        <taxon>Endopterygota</taxon>
        <taxon>Hymenoptera</taxon>
        <taxon>Apocrita</taxon>
        <taxon>Proctotrupomorpha</taxon>
        <taxon>Chalcidoidea</taxon>
        <taxon>Trichogrammatidae</taxon>
        <taxon>Trichogramma</taxon>
    </lineage>
</organism>
<accession>A0A6H5INA2</accession>
<feature type="compositionally biased region" description="Basic and acidic residues" evidence="1">
    <location>
        <begin position="1"/>
        <end position="16"/>
    </location>
</feature>
<keyword evidence="3" id="KW-1185">Reference proteome</keyword>
<dbReference type="EMBL" id="CADCXV010000898">
    <property type="protein sequence ID" value="CAB0038252.1"/>
    <property type="molecule type" value="Genomic_DNA"/>
</dbReference>
<name>A0A6H5INA2_9HYME</name>
<evidence type="ECO:0000256" key="1">
    <source>
        <dbReference type="SAM" id="MobiDB-lite"/>
    </source>
</evidence>
<evidence type="ECO:0000313" key="2">
    <source>
        <dbReference type="EMBL" id="CAB0038252.1"/>
    </source>
</evidence>